<evidence type="ECO:0000313" key="10">
    <source>
        <dbReference type="EMBL" id="TPQ20761.1"/>
    </source>
</evidence>
<feature type="transmembrane region" description="Helical" evidence="8">
    <location>
        <begin position="173"/>
        <end position="195"/>
    </location>
</feature>
<proteinExistence type="predicted"/>
<organism evidence="10 11">
    <name type="scientific">Streptomyces sporangiiformans</name>
    <dbReference type="NCBI Taxonomy" id="2315329"/>
    <lineage>
        <taxon>Bacteria</taxon>
        <taxon>Bacillati</taxon>
        <taxon>Actinomycetota</taxon>
        <taxon>Actinomycetes</taxon>
        <taxon>Kitasatosporales</taxon>
        <taxon>Streptomycetaceae</taxon>
        <taxon>Streptomyces</taxon>
    </lineage>
</organism>
<feature type="transmembrane region" description="Helical" evidence="8">
    <location>
        <begin position="55"/>
        <end position="75"/>
    </location>
</feature>
<dbReference type="PANTHER" id="PTHR42718">
    <property type="entry name" value="MAJOR FACILITATOR SUPERFAMILY MULTIDRUG TRANSPORTER MFSC"/>
    <property type="match status" value="1"/>
</dbReference>
<dbReference type="SUPFAM" id="SSF103473">
    <property type="entry name" value="MFS general substrate transporter"/>
    <property type="match status" value="1"/>
</dbReference>
<evidence type="ECO:0000256" key="5">
    <source>
        <dbReference type="ARBA" id="ARBA00022989"/>
    </source>
</evidence>
<feature type="transmembrane region" description="Helical" evidence="8">
    <location>
        <begin position="112"/>
        <end position="133"/>
    </location>
</feature>
<feature type="transmembrane region" description="Helical" evidence="8">
    <location>
        <begin position="234"/>
        <end position="254"/>
    </location>
</feature>
<keyword evidence="11" id="KW-1185">Reference proteome</keyword>
<dbReference type="GO" id="GO:0022857">
    <property type="term" value="F:transmembrane transporter activity"/>
    <property type="evidence" value="ECO:0007669"/>
    <property type="project" value="InterPro"/>
</dbReference>
<name>A0A505DMN5_9ACTN</name>
<dbReference type="GO" id="GO:0005886">
    <property type="term" value="C:plasma membrane"/>
    <property type="evidence" value="ECO:0007669"/>
    <property type="project" value="UniProtKB-SubCell"/>
</dbReference>
<feature type="transmembrane region" description="Helical" evidence="8">
    <location>
        <begin position="304"/>
        <end position="325"/>
    </location>
</feature>
<gene>
    <name evidence="10" type="ORF">FGD71_018700</name>
</gene>
<keyword evidence="2" id="KW-0813">Transport</keyword>
<feature type="transmembrane region" description="Helical" evidence="8">
    <location>
        <begin position="275"/>
        <end position="298"/>
    </location>
</feature>
<dbReference type="Pfam" id="PF07690">
    <property type="entry name" value="MFS_1"/>
    <property type="match status" value="2"/>
</dbReference>
<dbReference type="PROSITE" id="PS50850">
    <property type="entry name" value="MFS"/>
    <property type="match status" value="1"/>
</dbReference>
<feature type="transmembrane region" description="Helical" evidence="8">
    <location>
        <begin position="367"/>
        <end position="391"/>
    </location>
</feature>
<evidence type="ECO:0000256" key="6">
    <source>
        <dbReference type="ARBA" id="ARBA00023136"/>
    </source>
</evidence>
<dbReference type="InterPro" id="IPR011701">
    <property type="entry name" value="MFS"/>
</dbReference>
<dbReference type="EMBL" id="VCHX02000130">
    <property type="protein sequence ID" value="TPQ20761.1"/>
    <property type="molecule type" value="Genomic_DNA"/>
</dbReference>
<dbReference type="Gene3D" id="1.20.1250.20">
    <property type="entry name" value="MFS general substrate transporter like domains"/>
    <property type="match status" value="1"/>
</dbReference>
<feature type="transmembrane region" description="Helical" evidence="8">
    <location>
        <begin position="403"/>
        <end position="424"/>
    </location>
</feature>
<keyword evidence="6 8" id="KW-0472">Membrane</keyword>
<feature type="transmembrane region" description="Helical" evidence="8">
    <location>
        <begin position="87"/>
        <end position="106"/>
    </location>
</feature>
<accession>A0A505DMN5</accession>
<reference evidence="10 11" key="1">
    <citation type="submission" date="2019-06" db="EMBL/GenBank/DDBJ databases">
        <title>Streptomyces sporangiiformans sp. nov., a novel actinomycete isolated from soil in Mount Song.</title>
        <authorList>
            <person name="Han L."/>
        </authorList>
    </citation>
    <scope>NUCLEOTIDE SEQUENCE [LARGE SCALE GENOMIC DNA]</scope>
    <source>
        <strain evidence="10 11">NEAU-SSA 1</strain>
    </source>
</reference>
<evidence type="ECO:0000256" key="1">
    <source>
        <dbReference type="ARBA" id="ARBA00004651"/>
    </source>
</evidence>
<dbReference type="Gene3D" id="1.20.1720.10">
    <property type="entry name" value="Multidrug resistance protein D"/>
    <property type="match status" value="1"/>
</dbReference>
<feature type="transmembrane region" description="Helical" evidence="8">
    <location>
        <begin position="207"/>
        <end position="228"/>
    </location>
</feature>
<dbReference type="InterPro" id="IPR036259">
    <property type="entry name" value="MFS_trans_sf"/>
</dbReference>
<dbReference type="GO" id="GO:0046677">
    <property type="term" value="P:response to antibiotic"/>
    <property type="evidence" value="ECO:0007669"/>
    <property type="project" value="UniProtKB-KW"/>
</dbReference>
<dbReference type="NCBIfam" id="TIGR00711">
    <property type="entry name" value="efflux_EmrB"/>
    <property type="match status" value="1"/>
</dbReference>
<feature type="transmembrane region" description="Helical" evidence="8">
    <location>
        <begin position="20"/>
        <end position="43"/>
    </location>
</feature>
<evidence type="ECO:0000256" key="2">
    <source>
        <dbReference type="ARBA" id="ARBA00022448"/>
    </source>
</evidence>
<feature type="domain" description="Major facilitator superfamily (MFS) profile" evidence="9">
    <location>
        <begin position="21"/>
        <end position="467"/>
    </location>
</feature>
<keyword evidence="5 8" id="KW-1133">Transmembrane helix</keyword>
<feature type="transmembrane region" description="Helical" evidence="8">
    <location>
        <begin position="145"/>
        <end position="167"/>
    </location>
</feature>
<protein>
    <submittedName>
        <fullName evidence="10">MFS transporter</fullName>
    </submittedName>
</protein>
<keyword evidence="7" id="KW-0046">Antibiotic resistance</keyword>
<evidence type="ECO:0000256" key="4">
    <source>
        <dbReference type="ARBA" id="ARBA00022692"/>
    </source>
</evidence>
<evidence type="ECO:0000256" key="3">
    <source>
        <dbReference type="ARBA" id="ARBA00022475"/>
    </source>
</evidence>
<sequence>MAAPPQENPAVRIATPTGKWILLTTVLGSSMALLDSTVVNVALPRIGRDLDADLAVLQWTVNAYTLTLAGLILLGGALGDRFGRRKVFVVGVIWFAVASLLCGLAPNAGMLVAARALQGIGGALLTPGSLALIQASFHPDDRAKAVGLWSGFGGIGAAVGPFVGGWLVDGPGWRWVFLLNVPLALLCAPIAMRHVPESKDNQAHGRGFDVLGAALGALALALITYALIEARGSSLVVAGTAVAGVVAGIAFVYVERRRPDPMMPLDIFASRQFTAVNVVTLCVYAAFSGFFFLAALQLQVVSGYSALGAGTALLPITVLMLLLSARSGDLARRIGPRIPLTVGPLLCAAGMLLMLRVGVDASYVLDVLPALLVLGLGMVTLVAPLTATVLASVDTSRAGLASGINNAAARAAGLVAVAALPLLVALGDEAYRSADAFDDAFQRAMPLCAGVLVAGAAIAFATVRRPPPDCAHPECQTHGCVTTPPLEPEEAP</sequence>
<dbReference type="Proteomes" id="UP000317378">
    <property type="component" value="Unassembled WGS sequence"/>
</dbReference>
<keyword evidence="4 8" id="KW-0812">Transmembrane</keyword>
<comment type="caution">
    <text evidence="10">The sequence shown here is derived from an EMBL/GenBank/DDBJ whole genome shotgun (WGS) entry which is preliminary data.</text>
</comment>
<dbReference type="PANTHER" id="PTHR42718:SF42">
    <property type="entry name" value="EXPORT PROTEIN"/>
    <property type="match status" value="1"/>
</dbReference>
<dbReference type="OrthoDB" id="7375466at2"/>
<feature type="transmembrane region" description="Helical" evidence="8">
    <location>
        <begin position="337"/>
        <end position="355"/>
    </location>
</feature>
<dbReference type="InterPro" id="IPR020846">
    <property type="entry name" value="MFS_dom"/>
</dbReference>
<evidence type="ECO:0000256" key="8">
    <source>
        <dbReference type="SAM" id="Phobius"/>
    </source>
</evidence>
<evidence type="ECO:0000256" key="7">
    <source>
        <dbReference type="ARBA" id="ARBA00023251"/>
    </source>
</evidence>
<dbReference type="RefSeq" id="WP_119101601.1">
    <property type="nucleotide sequence ID" value="NZ_QXMJ01000130.1"/>
</dbReference>
<dbReference type="AlphaFoldDB" id="A0A505DMN5"/>
<dbReference type="InterPro" id="IPR004638">
    <property type="entry name" value="EmrB-like"/>
</dbReference>
<keyword evidence="3" id="KW-1003">Cell membrane</keyword>
<comment type="subcellular location">
    <subcellularLocation>
        <location evidence="1">Cell membrane</location>
        <topology evidence="1">Multi-pass membrane protein</topology>
    </subcellularLocation>
</comment>
<evidence type="ECO:0000259" key="9">
    <source>
        <dbReference type="PROSITE" id="PS50850"/>
    </source>
</evidence>
<dbReference type="CDD" id="cd17321">
    <property type="entry name" value="MFS_MMR_MDR_like"/>
    <property type="match status" value="1"/>
</dbReference>
<evidence type="ECO:0000313" key="11">
    <source>
        <dbReference type="Proteomes" id="UP000317378"/>
    </source>
</evidence>
<feature type="transmembrane region" description="Helical" evidence="8">
    <location>
        <begin position="444"/>
        <end position="463"/>
    </location>
</feature>